<dbReference type="GO" id="GO:0016491">
    <property type="term" value="F:oxidoreductase activity"/>
    <property type="evidence" value="ECO:0007669"/>
    <property type="project" value="UniProtKB-KW"/>
</dbReference>
<name>A0A9D2FPP2_9FIRM</name>
<sequence length="442" mass="48390">MNTYDLIIIGGGPAGLAAAVAAREAGVEKLLVLERDKELGGILNQCIHNGFGLHTFQEELTGPEYAQRFIRRAEELSVPYKLDTMVLDISSREGVKIVTALNRRDGLLLLETKAVILAMGCRERPRGALNIPGYRPAGIYTAGTAQRLVNMEGYMPGREVVILGSGDIGLIMARRMTLEGAKVKVVAELLPYSGGLQRNIVQCLEDFDIPLKLSHTVVDIQGKERVTGITLAQVDENRKPIPGTQEFYSCDTLLLSCGLIPENELSGKLGAELSGVTSGPVVNESLETTVEGVFACGNVLHVHDLVDYVSEEAARAGRHAAEYIKAWAGEQGQENTQPARKAEESEKNVEQKITVEAVEGVRYTVPQIIRPDHMEDSLTLRFRVGKVFRDAYVSVYARGTRILRKKKRKLAPGEMEQIVLKKSDLTAIEGLDKITVKVEEAS</sequence>
<dbReference type="PANTHER" id="PTHR42949:SF3">
    <property type="entry name" value="ANAEROBIC GLYCEROL-3-PHOSPHATE DEHYDROGENASE SUBUNIT B"/>
    <property type="match status" value="1"/>
</dbReference>
<gene>
    <name evidence="3" type="ORF">H9809_00410</name>
</gene>
<feature type="domain" description="FAD/NAD(P)-binding" evidence="2">
    <location>
        <begin position="4"/>
        <end position="307"/>
    </location>
</feature>
<reference evidence="3" key="2">
    <citation type="submission" date="2021-04" db="EMBL/GenBank/DDBJ databases">
        <authorList>
            <person name="Gilroy R."/>
        </authorList>
    </citation>
    <scope>NUCLEOTIDE SEQUENCE</scope>
    <source>
        <strain evidence="3">1068</strain>
    </source>
</reference>
<dbReference type="PRINTS" id="PR00368">
    <property type="entry name" value="FADPNR"/>
</dbReference>
<proteinExistence type="predicted"/>
<dbReference type="InterPro" id="IPR023753">
    <property type="entry name" value="FAD/NAD-binding_dom"/>
</dbReference>
<dbReference type="SUPFAM" id="SSF51905">
    <property type="entry name" value="FAD/NAD(P)-binding domain"/>
    <property type="match status" value="1"/>
</dbReference>
<evidence type="ECO:0000313" key="4">
    <source>
        <dbReference type="Proteomes" id="UP000824056"/>
    </source>
</evidence>
<organism evidence="3 4">
    <name type="scientific">Candidatus Blautia pullicola</name>
    <dbReference type="NCBI Taxonomy" id="2838498"/>
    <lineage>
        <taxon>Bacteria</taxon>
        <taxon>Bacillati</taxon>
        <taxon>Bacillota</taxon>
        <taxon>Clostridia</taxon>
        <taxon>Lachnospirales</taxon>
        <taxon>Lachnospiraceae</taxon>
        <taxon>Blautia</taxon>
    </lineage>
</organism>
<dbReference type="InterPro" id="IPR051691">
    <property type="entry name" value="Metab_Enz_Cyan_OpOx_G3PDH"/>
</dbReference>
<reference evidence="3" key="1">
    <citation type="journal article" date="2021" name="PeerJ">
        <title>Extensive microbial diversity within the chicken gut microbiome revealed by metagenomics and culture.</title>
        <authorList>
            <person name="Gilroy R."/>
            <person name="Ravi A."/>
            <person name="Getino M."/>
            <person name="Pursley I."/>
            <person name="Horton D.L."/>
            <person name="Alikhan N.F."/>
            <person name="Baker D."/>
            <person name="Gharbi K."/>
            <person name="Hall N."/>
            <person name="Watson M."/>
            <person name="Adriaenssens E.M."/>
            <person name="Foster-Nyarko E."/>
            <person name="Jarju S."/>
            <person name="Secka A."/>
            <person name="Antonio M."/>
            <person name="Oren A."/>
            <person name="Chaudhuri R.R."/>
            <person name="La Ragione R."/>
            <person name="Hildebrand F."/>
            <person name="Pallen M.J."/>
        </authorList>
    </citation>
    <scope>NUCLEOTIDE SEQUENCE</scope>
    <source>
        <strain evidence="3">1068</strain>
    </source>
</reference>
<dbReference type="InterPro" id="IPR036188">
    <property type="entry name" value="FAD/NAD-bd_sf"/>
</dbReference>
<evidence type="ECO:0000313" key="3">
    <source>
        <dbReference type="EMBL" id="HIZ64361.1"/>
    </source>
</evidence>
<accession>A0A9D2FPP2</accession>
<dbReference type="PRINTS" id="PR00411">
    <property type="entry name" value="PNDRDTASEI"/>
</dbReference>
<evidence type="ECO:0000259" key="2">
    <source>
        <dbReference type="Pfam" id="PF07992"/>
    </source>
</evidence>
<keyword evidence="1" id="KW-0560">Oxidoreductase</keyword>
<dbReference type="Pfam" id="PF07992">
    <property type="entry name" value="Pyr_redox_2"/>
    <property type="match status" value="1"/>
</dbReference>
<dbReference type="Gene3D" id="3.50.50.60">
    <property type="entry name" value="FAD/NAD(P)-binding domain"/>
    <property type="match status" value="2"/>
</dbReference>
<evidence type="ECO:0000256" key="1">
    <source>
        <dbReference type="ARBA" id="ARBA00023002"/>
    </source>
</evidence>
<protein>
    <submittedName>
        <fullName evidence="3">FAD-dependent oxidoreductase</fullName>
    </submittedName>
</protein>
<dbReference type="PANTHER" id="PTHR42949">
    <property type="entry name" value="ANAEROBIC GLYCEROL-3-PHOSPHATE DEHYDROGENASE SUBUNIT B"/>
    <property type="match status" value="1"/>
</dbReference>
<comment type="caution">
    <text evidence="3">The sequence shown here is derived from an EMBL/GenBank/DDBJ whole genome shotgun (WGS) entry which is preliminary data.</text>
</comment>
<dbReference type="Proteomes" id="UP000824056">
    <property type="component" value="Unassembled WGS sequence"/>
</dbReference>
<dbReference type="EMBL" id="DXBG01000013">
    <property type="protein sequence ID" value="HIZ64361.1"/>
    <property type="molecule type" value="Genomic_DNA"/>
</dbReference>
<dbReference type="AlphaFoldDB" id="A0A9D2FPP2"/>